<dbReference type="Pfam" id="PF21480">
    <property type="entry name" value="PlyCA_N"/>
    <property type="match status" value="1"/>
</dbReference>
<dbReference type="AlphaFoldDB" id="A0A9Q5P0B7"/>
<proteinExistence type="predicted"/>
<dbReference type="EMBL" id="MKIQ01000027">
    <property type="protein sequence ID" value="OFI46761.1"/>
    <property type="molecule type" value="Genomic_DNA"/>
</dbReference>
<sequence>MPSYKKYSVDEYTAFLKQPFSKNFGMSEEQVADWFMNEAGSYQIRKSYGVTKANLLSTYIPRLKQAFDGGYFVFLAIAAGEGGGAGNWINHFSSDTSVGGLNCMNDDIAYIQGLSKANEPAMEAPEVAGRYVEDVAGTTQRVYDIVPNKSIGAYFIPSTMAGNSWSFGEKWSLAHQGPRPPAVYFGNPYDKIIDVIKEAGADPFDGTGTTPNPSDPKPPIKKCTQTERIQIFDAETDKLLKEVFVDSKETRYDLKDKYTDLKGIESSGFDICIDFEYTKPFYVKFHRVMEDCSEGDLNLQQIFFPHSYSRENKGVDYCSDFCGVSIVLGKGKSQRYYKGELLGGVSWTLKPNNVPSCTIKIPSFYQHEFEYHDDIKIIINDKMFDGIIIDIDASEDNQTSNVKIDHKIAEWEYRQIPNNYFVSEISPYELMKQSPFVYSAEWYIDSNVNDYQEKIWDYNFPKMSHLSALNKAVELTWYNWWRVGTRYERYLEIGEFGEKKNYVFSKYGNSKYHIPILSDVKITQSAANVYNVATVFNDKSDDSVDGLSLKWAYLEQQKLGYPIEEGFPIVILDPVKKDKETWQNISNIAADTTLEFAVLNEKSIIEEHGVLIEKAVSISDISQYFVYKGDDTVPEEIQKSASIQAYKRIISSMKQKGKRLSINQFKVGKLPCNINVMDKVWFDHNNVICIEEDCRSKSNWTSRKSGWFYITQIDTTFDQNLVETNTITLSKEVYKDGDFYTNNK</sequence>
<name>A0A9Q5P0B7_9LACT</name>
<gene>
    <name evidence="2" type="ORF">BG262_02890</name>
</gene>
<dbReference type="Proteomes" id="UP000177273">
    <property type="component" value="Unassembled WGS sequence"/>
</dbReference>
<comment type="caution">
    <text evidence="2">The sequence shown here is derived from an EMBL/GenBank/DDBJ whole genome shotgun (WGS) entry which is preliminary data.</text>
</comment>
<dbReference type="InterPro" id="IPR048974">
    <property type="entry name" value="PlyCA_N"/>
</dbReference>
<feature type="domain" description="PlyCA N-terminal" evidence="1">
    <location>
        <begin position="7"/>
        <end position="193"/>
    </location>
</feature>
<keyword evidence="3" id="KW-1185">Reference proteome</keyword>
<protein>
    <recommendedName>
        <fullName evidence="1">PlyCA N-terminal domain-containing protein</fullName>
    </recommendedName>
</protein>
<evidence type="ECO:0000313" key="2">
    <source>
        <dbReference type="EMBL" id="OFI46761.1"/>
    </source>
</evidence>
<evidence type="ECO:0000259" key="1">
    <source>
        <dbReference type="Pfam" id="PF21480"/>
    </source>
</evidence>
<evidence type="ECO:0000313" key="3">
    <source>
        <dbReference type="Proteomes" id="UP000177273"/>
    </source>
</evidence>
<dbReference type="OrthoDB" id="9805070at2"/>
<organism evidence="2 3">
    <name type="scientific">Floricoccus penangensis</name>
    <dbReference type="NCBI Taxonomy" id="1859475"/>
    <lineage>
        <taxon>Bacteria</taxon>
        <taxon>Bacillati</taxon>
        <taxon>Bacillota</taxon>
        <taxon>Bacilli</taxon>
        <taxon>Lactobacillales</taxon>
        <taxon>Streptococcaceae</taxon>
        <taxon>Floricoccus</taxon>
    </lineage>
</organism>
<accession>A0A9Q5P0B7</accession>
<reference evidence="3" key="1">
    <citation type="submission" date="2016-09" db="EMBL/GenBank/DDBJ databases">
        <title>Draft genome sequence of a novel species of the family Streptococcaceae isolated from flowers.</title>
        <authorList>
            <person name="Chuah L.-O."/>
            <person name="Yap K.-P."/>
            <person name="Thong K.L."/>
            <person name="Liong M.T."/>
            <person name="Ahmad R."/>
            <person name="Rusul G."/>
        </authorList>
    </citation>
    <scope>NUCLEOTIDE SEQUENCE [LARGE SCALE GENOMIC DNA]</scope>
    <source>
        <strain evidence="3">HibF3</strain>
    </source>
</reference>
<dbReference type="RefSeq" id="WP_070787894.1">
    <property type="nucleotide sequence ID" value="NZ_MKIQ01000027.1"/>
</dbReference>